<dbReference type="InterPro" id="IPR008930">
    <property type="entry name" value="Terpenoid_cyclase/PrenylTrfase"/>
</dbReference>
<dbReference type="Pfam" id="PF07554">
    <property type="entry name" value="FIVAR"/>
    <property type="match status" value="2"/>
</dbReference>
<dbReference type="Gene3D" id="2.60.220.30">
    <property type="match status" value="1"/>
</dbReference>
<protein>
    <recommendedName>
        <fullName evidence="3">SLH domain-containing protein</fullName>
    </recommendedName>
</protein>
<dbReference type="SUPFAM" id="SSF48239">
    <property type="entry name" value="Terpenoid cyclases/Protein prenyltransferases"/>
    <property type="match status" value="1"/>
</dbReference>
<name>A0A239C8V0_9FIRM</name>
<dbReference type="PANTHER" id="PTHR43308:SF5">
    <property type="entry name" value="S-LAYER PROTEIN _ PEPTIDOGLYCAN ENDO-BETA-N-ACETYLGLUCOSAMINIDASE"/>
    <property type="match status" value="1"/>
</dbReference>
<evidence type="ECO:0000256" key="1">
    <source>
        <dbReference type="ARBA" id="ARBA00022737"/>
    </source>
</evidence>
<gene>
    <name evidence="4" type="ORF">SAMN05446037_100560</name>
</gene>
<accession>A0A239C8V0</accession>
<dbReference type="Gene3D" id="1.50.10.20">
    <property type="match status" value="1"/>
</dbReference>
<proteinExistence type="predicted"/>
<dbReference type="InterPro" id="IPR051465">
    <property type="entry name" value="Cell_Envelope_Struct_Comp"/>
</dbReference>
<feature type="domain" description="SLH" evidence="3">
    <location>
        <begin position="1271"/>
        <end position="1334"/>
    </location>
</feature>
<dbReference type="OrthoDB" id="1938099at2"/>
<dbReference type="CDD" id="cd00688">
    <property type="entry name" value="ISOPREN_C2_like"/>
    <property type="match status" value="1"/>
</dbReference>
<organism evidence="4 5">
    <name type="scientific">Anaerovirgula multivorans</name>
    <dbReference type="NCBI Taxonomy" id="312168"/>
    <lineage>
        <taxon>Bacteria</taxon>
        <taxon>Bacillati</taxon>
        <taxon>Bacillota</taxon>
        <taxon>Clostridia</taxon>
        <taxon>Peptostreptococcales</taxon>
        <taxon>Natronincolaceae</taxon>
        <taxon>Anaerovirgula</taxon>
    </lineage>
</organism>
<keyword evidence="1" id="KW-0677">Repeat</keyword>
<dbReference type="PANTHER" id="PTHR43308">
    <property type="entry name" value="OUTER MEMBRANE PROTEIN ALPHA-RELATED"/>
    <property type="match status" value="1"/>
</dbReference>
<dbReference type="RefSeq" id="WP_089282110.1">
    <property type="nucleotide sequence ID" value="NZ_FZOJ01000005.1"/>
</dbReference>
<dbReference type="Proteomes" id="UP000198304">
    <property type="component" value="Unassembled WGS sequence"/>
</dbReference>
<dbReference type="PROSITE" id="PS51272">
    <property type="entry name" value="SLH"/>
    <property type="match status" value="3"/>
</dbReference>
<evidence type="ECO:0000313" key="5">
    <source>
        <dbReference type="Proteomes" id="UP000198304"/>
    </source>
</evidence>
<sequence>MSKKKLNKSIALCITLIMILALFNPIIAWAMNEGVNPDVMRLANDQKALTELTVTEAVYDSGQENTRELLQTTITAAHENKESVTVSEEGKDVEITKKWVTEEVMTAYAVAIADAEKVLDDEGATQEEVEAAVTALEEATIIFNAAKQDGSKVEEKLTIKEQLERNFAYIVNTVDNPTYGTLGGEWSILSLARGDYAVPEGYYDTYYTNVEDKVASLMERYKGKLDRSKGTEHSRVILGLTSIGKDITDVAGYDLRDGLADFNFVKTQGINGPIFALIALDTKNYEIPIIEGVAEQTTREKLIDYILAREINGGGWSLQGTAGSTDPDITAMAIQGLTPYYESNSQVKAAVDRGIVWLSSVQKEENGGYASWGSLNSESCAQVIVALTGLGIDPHTDPQFIKNGRSVVDALMSFALPEGGFMHVYAGADTGGGGEGGVANGMATDQGTYALVAYDRFVEGKNPLYNMTDVAGKDIQESEAPTITTDLKDMITKADKITFDLWARDADGKKINVSNIQVTNNEKPVSVTWDDLEKTSYTLNLEIGINHVKINVNYNGKNYLYEYTLIRQEAEDGDVIGTFTFTMEAFTIGLGHLIEPIQVNVHKGRTAAQELLEILDDQGYKYEHTGTPQSNFYLARLYDGNNTIYKTTPKIPEVLKEKLTENGLPYKETGYWDGSLGEFDFNHASGWMYAVNNVFPNVGFADKYLQDGDVMRVQFTLAYGADIGGASAMGWGNENDYFPVVNRDRLTKKIAEINSSKERETYLSDPKINEAYNNGLKILQKIDVSQQELNDALNSLIEAMELPPEEVDKTILQTAIISANENKASVTVSEDGKDVGPTEKWVTAAVKKAYEAAIEGVQAVLDDENATQAEVDAALRALETATASFNEAKKYGTKVEEPEVEEILLPENNNKPKIAIPENNKSYKIPVKESDQEKEISIDIPKGQKGKVFVELPANTGLPQIETSKGNVSVVIPKGTKMTRDAATAIELITTKDPDESTRKAKVNSLIPTGKKLDKILIAFSVGENEKVEFSDFVTINFAGGKGKQVAYVQNGQIYSIQKYASDQEGLSSKKEEYAFDSGNDLIVKTKHFTEYILYSITTETSGGGSSSGGGGGGSTSTSTTTVKATQSATVKGQGVSIDFPANTMNSDFEIKIEKVTGTSRLPMASNSKFAGDVFEITKNKEENFKKAVTLTVPFDKSKVDFDKYDISLFWLDEGKKQWIELDNIKVDQSNGKVKGEADYLGKFAVLAVEKEKEAEEAVEVINEVEEAAEKSVETFNDVIGHWAAAHINKMVEIGAISGYADGTFKPNNNITRAEFATALVKALGLEVKSGKVFADTENHWAKDYISTAYANGILSGYDETTFGTNDFITREQMAVMVVKAASLENTTVQNKFADDRDISSWAKEAVNTAGNNGIINGYPDNTFKPQNNATRAEAVTAIVKIIQ</sequence>
<keyword evidence="5" id="KW-1185">Reference proteome</keyword>
<feature type="compositionally biased region" description="Gly residues" evidence="2">
    <location>
        <begin position="1102"/>
        <end position="1115"/>
    </location>
</feature>
<feature type="region of interest" description="Disordered" evidence="2">
    <location>
        <begin position="1101"/>
        <end position="1126"/>
    </location>
</feature>
<dbReference type="InterPro" id="IPR001119">
    <property type="entry name" value="SLH_dom"/>
</dbReference>
<dbReference type="EMBL" id="FZOJ01000005">
    <property type="protein sequence ID" value="SNS16312.1"/>
    <property type="molecule type" value="Genomic_DNA"/>
</dbReference>
<feature type="domain" description="SLH" evidence="3">
    <location>
        <begin position="1335"/>
        <end position="1389"/>
    </location>
</feature>
<dbReference type="Pfam" id="PF00395">
    <property type="entry name" value="SLH"/>
    <property type="match status" value="3"/>
</dbReference>
<evidence type="ECO:0000259" key="3">
    <source>
        <dbReference type="PROSITE" id="PS51272"/>
    </source>
</evidence>
<dbReference type="Gene3D" id="1.20.1270.90">
    <property type="entry name" value="AF1782-like"/>
    <property type="match status" value="2"/>
</dbReference>
<evidence type="ECO:0000256" key="2">
    <source>
        <dbReference type="SAM" id="MobiDB-lite"/>
    </source>
</evidence>
<reference evidence="4 5" key="1">
    <citation type="submission" date="2017-06" db="EMBL/GenBank/DDBJ databases">
        <authorList>
            <person name="Kim H.J."/>
            <person name="Triplett B.A."/>
        </authorList>
    </citation>
    <scope>NUCLEOTIDE SEQUENCE [LARGE SCALE GENOMIC DNA]</scope>
    <source>
        <strain evidence="4 5">SCA</strain>
    </source>
</reference>
<feature type="domain" description="SLH" evidence="3">
    <location>
        <begin position="1390"/>
        <end position="1444"/>
    </location>
</feature>
<evidence type="ECO:0000313" key="4">
    <source>
        <dbReference type="EMBL" id="SNS16312.1"/>
    </source>
</evidence>